<dbReference type="EMBL" id="VUMB01000068">
    <property type="protein sequence ID" value="MSS41996.1"/>
    <property type="molecule type" value="Genomic_DNA"/>
</dbReference>
<dbReference type="InterPro" id="IPR018060">
    <property type="entry name" value="HTH_AraC"/>
</dbReference>
<reference evidence="5 6" key="1">
    <citation type="submission" date="2019-08" db="EMBL/GenBank/DDBJ databases">
        <title>In-depth cultivation of the pig gut microbiome towards novel bacterial diversity and tailored functional studies.</title>
        <authorList>
            <person name="Wylensek D."/>
            <person name="Hitch T.C.A."/>
            <person name="Clavel T."/>
        </authorList>
    </citation>
    <scope>NUCLEOTIDE SEQUENCE [LARGE SCALE GENOMIC DNA]</scope>
    <source>
        <strain evidence="5 6">BL-389-WT-3D</strain>
    </source>
</reference>
<dbReference type="InterPro" id="IPR011051">
    <property type="entry name" value="RmlC_Cupin_sf"/>
</dbReference>
<feature type="domain" description="HTH araC/xylS-type" evidence="4">
    <location>
        <begin position="194"/>
        <end position="292"/>
    </location>
</feature>
<dbReference type="PANTHER" id="PTHR43280:SF28">
    <property type="entry name" value="HTH-TYPE TRANSCRIPTIONAL ACTIVATOR RHAS"/>
    <property type="match status" value="1"/>
</dbReference>
<keyword evidence="2" id="KW-0238">DNA-binding</keyword>
<sequence>MRKMEKQSRGNCFEGLIYPKEYIRNYEIIREKYKPGKNKNTPYYSKWMKIGMCKSGYGFVNSEGMSYSYSPGDYFVILSNVAYTVKCESKDDTLWESVLIDEQAVGSFFNTCNKVLLETMIHQKNKIQVFNYLDKPKIGLSIHLLFSELENIGLMQYEILTGIIQILIINIIRDFQGDDINNEKDRKDSFDYIFPSIQYIMDHYNETIRISTLAKVCYMSESYFRKTFYECMHVSPSEYINRYRIDKACELIKTTNQSIDLISSKVGFQSKATFYRNFKQQKGCKPFQWKSNDLSE</sequence>
<dbReference type="SMART" id="SM00342">
    <property type="entry name" value="HTH_ARAC"/>
    <property type="match status" value="1"/>
</dbReference>
<gene>
    <name evidence="5" type="ORF">FYJ37_17255</name>
</gene>
<protein>
    <submittedName>
        <fullName evidence="5">Helix-turn-helix transcriptional regulator</fullName>
    </submittedName>
</protein>
<dbReference type="PANTHER" id="PTHR43280">
    <property type="entry name" value="ARAC-FAMILY TRANSCRIPTIONAL REGULATOR"/>
    <property type="match status" value="1"/>
</dbReference>
<dbReference type="Gene3D" id="1.10.10.60">
    <property type="entry name" value="Homeodomain-like"/>
    <property type="match status" value="2"/>
</dbReference>
<name>A0A844F8Q7_CLOSV</name>
<evidence type="ECO:0000259" key="4">
    <source>
        <dbReference type="PROSITE" id="PS01124"/>
    </source>
</evidence>
<keyword evidence="3" id="KW-0804">Transcription</keyword>
<proteinExistence type="predicted"/>
<dbReference type="SUPFAM" id="SSF51182">
    <property type="entry name" value="RmlC-like cupins"/>
    <property type="match status" value="1"/>
</dbReference>
<keyword evidence="1" id="KW-0805">Transcription regulation</keyword>
<dbReference type="Pfam" id="PF12833">
    <property type="entry name" value="HTH_18"/>
    <property type="match status" value="1"/>
</dbReference>
<organism evidence="5 6">
    <name type="scientific">Clostridium scindens (strain JCM 10418 / VPI 12708)</name>
    <dbReference type="NCBI Taxonomy" id="29347"/>
    <lineage>
        <taxon>Bacteria</taxon>
        <taxon>Bacillati</taxon>
        <taxon>Bacillota</taxon>
        <taxon>Clostridia</taxon>
        <taxon>Lachnospirales</taxon>
        <taxon>Lachnospiraceae</taxon>
    </lineage>
</organism>
<evidence type="ECO:0000256" key="2">
    <source>
        <dbReference type="ARBA" id="ARBA00023125"/>
    </source>
</evidence>
<dbReference type="PROSITE" id="PS01124">
    <property type="entry name" value="HTH_ARAC_FAMILY_2"/>
    <property type="match status" value="1"/>
</dbReference>
<dbReference type="Proteomes" id="UP000462363">
    <property type="component" value="Unassembled WGS sequence"/>
</dbReference>
<evidence type="ECO:0000313" key="5">
    <source>
        <dbReference type="EMBL" id="MSS41996.1"/>
    </source>
</evidence>
<comment type="caution">
    <text evidence="5">The sequence shown here is derived from an EMBL/GenBank/DDBJ whole genome shotgun (WGS) entry which is preliminary data.</text>
</comment>
<evidence type="ECO:0000256" key="1">
    <source>
        <dbReference type="ARBA" id="ARBA00023015"/>
    </source>
</evidence>
<evidence type="ECO:0000313" key="6">
    <source>
        <dbReference type="Proteomes" id="UP000462363"/>
    </source>
</evidence>
<evidence type="ECO:0000256" key="3">
    <source>
        <dbReference type="ARBA" id="ARBA00023163"/>
    </source>
</evidence>
<dbReference type="AlphaFoldDB" id="A0A844F8Q7"/>
<dbReference type="SUPFAM" id="SSF46689">
    <property type="entry name" value="Homeodomain-like"/>
    <property type="match status" value="2"/>
</dbReference>
<dbReference type="GO" id="GO:0003700">
    <property type="term" value="F:DNA-binding transcription factor activity"/>
    <property type="evidence" value="ECO:0007669"/>
    <property type="project" value="InterPro"/>
</dbReference>
<accession>A0A844F8Q7</accession>
<dbReference type="InterPro" id="IPR009057">
    <property type="entry name" value="Homeodomain-like_sf"/>
</dbReference>
<dbReference type="GO" id="GO:0043565">
    <property type="term" value="F:sequence-specific DNA binding"/>
    <property type="evidence" value="ECO:0007669"/>
    <property type="project" value="InterPro"/>
</dbReference>